<feature type="signal peptide" evidence="1">
    <location>
        <begin position="1"/>
        <end position="22"/>
    </location>
</feature>
<organism evidence="3 4">
    <name type="scientific">Paracoccus methylarcula</name>
    <dbReference type="NCBI Taxonomy" id="72022"/>
    <lineage>
        <taxon>Bacteria</taxon>
        <taxon>Pseudomonadati</taxon>
        <taxon>Pseudomonadota</taxon>
        <taxon>Alphaproteobacteria</taxon>
        <taxon>Rhodobacterales</taxon>
        <taxon>Paracoccaceae</taxon>
        <taxon>Paracoccus</taxon>
    </lineage>
</organism>
<keyword evidence="1" id="KW-0732">Signal</keyword>
<gene>
    <name evidence="3" type="ORF">A7A09_016310</name>
</gene>
<keyword evidence="4" id="KW-1185">Reference proteome</keyword>
<proteinExistence type="predicted"/>
<dbReference type="Pfam" id="PF00188">
    <property type="entry name" value="CAP"/>
    <property type="match status" value="1"/>
</dbReference>
<dbReference type="Gene3D" id="3.40.33.10">
    <property type="entry name" value="CAP"/>
    <property type="match status" value="1"/>
</dbReference>
<dbReference type="SUPFAM" id="SSF55797">
    <property type="entry name" value="PR-1-like"/>
    <property type="match status" value="1"/>
</dbReference>
<dbReference type="Proteomes" id="UP000238137">
    <property type="component" value="Unassembled WGS sequence"/>
</dbReference>
<dbReference type="EMBL" id="PXNQ02000011">
    <property type="protein sequence ID" value="RNF33335.1"/>
    <property type="molecule type" value="Genomic_DNA"/>
</dbReference>
<dbReference type="PANTHER" id="PTHR31157:SF1">
    <property type="entry name" value="SCP DOMAIN-CONTAINING PROTEIN"/>
    <property type="match status" value="1"/>
</dbReference>
<feature type="chain" id="PRO_5018734215" evidence="1">
    <location>
        <begin position="23"/>
        <end position="183"/>
    </location>
</feature>
<protein>
    <submittedName>
        <fullName evidence="3">CAP domain-containing protein</fullName>
    </submittedName>
</protein>
<dbReference type="InterPro" id="IPR035940">
    <property type="entry name" value="CAP_sf"/>
</dbReference>
<evidence type="ECO:0000256" key="1">
    <source>
        <dbReference type="SAM" id="SignalP"/>
    </source>
</evidence>
<dbReference type="AlphaFoldDB" id="A0A3R7P2Y6"/>
<dbReference type="CDD" id="cd05379">
    <property type="entry name" value="CAP_bacterial"/>
    <property type="match status" value="1"/>
</dbReference>
<accession>A0A3R7P2Y6</accession>
<sequence length="183" mass="19156">MPRYVMKFRPVFILTLCMTALTACQPNEGVLSRITERFPAARTGQEMPAAICAGDPALGQRMTEAINAAREGEGKTLLDPDTTLSGVAQSHACDIAATGRASVAGSDGSNVVDRARAAGHPACGVTQLVSVGGTPEGIVGGWMASAAHRDELLAQLNRQIGVGVARDNAGRPWWSVVIDKDCR</sequence>
<name>A0A3R7P2Y6_9RHOB</name>
<reference evidence="3" key="1">
    <citation type="submission" date="2018-05" db="EMBL/GenBank/DDBJ databases">
        <title>Reclassification of Methylarcula marina and Methylarcula terricola as Paracoccus methylarcula sp.nov., comb.nov. and Paracoccus terricola comb.nov.</title>
        <authorList>
            <person name="Shmareva M.N."/>
            <person name="Doronina N.V."/>
            <person name="Vasilenko O.V."/>
            <person name="Tarlachkov S.V."/>
            <person name="Trotsenko Y.A."/>
        </authorList>
    </citation>
    <scope>NUCLEOTIDE SEQUENCE [LARGE SCALE GENOMIC DNA]</scope>
    <source>
        <strain evidence="3">VKM B-2159</strain>
    </source>
</reference>
<evidence type="ECO:0000259" key="2">
    <source>
        <dbReference type="Pfam" id="PF00188"/>
    </source>
</evidence>
<feature type="domain" description="SCP" evidence="2">
    <location>
        <begin position="64"/>
        <end position="175"/>
    </location>
</feature>
<comment type="caution">
    <text evidence="3">The sequence shown here is derived from an EMBL/GenBank/DDBJ whole genome shotgun (WGS) entry which is preliminary data.</text>
</comment>
<dbReference type="PROSITE" id="PS51257">
    <property type="entry name" value="PROKAR_LIPOPROTEIN"/>
    <property type="match status" value="1"/>
</dbReference>
<evidence type="ECO:0000313" key="3">
    <source>
        <dbReference type="EMBL" id="RNF33335.1"/>
    </source>
</evidence>
<dbReference type="InterPro" id="IPR014044">
    <property type="entry name" value="CAP_dom"/>
</dbReference>
<evidence type="ECO:0000313" key="4">
    <source>
        <dbReference type="Proteomes" id="UP000238137"/>
    </source>
</evidence>
<dbReference type="PANTHER" id="PTHR31157">
    <property type="entry name" value="SCP DOMAIN-CONTAINING PROTEIN"/>
    <property type="match status" value="1"/>
</dbReference>
<dbReference type="OrthoDB" id="9811255at2"/>